<dbReference type="GO" id="GO:0006935">
    <property type="term" value="P:chemotaxis"/>
    <property type="evidence" value="ECO:0007669"/>
    <property type="project" value="TreeGrafter"/>
</dbReference>
<dbReference type="CDD" id="cd06225">
    <property type="entry name" value="HAMP"/>
    <property type="match status" value="1"/>
</dbReference>
<dbReference type="SUPFAM" id="SSF58104">
    <property type="entry name" value="Methyl-accepting chemotaxis protein (MCP) signaling domain"/>
    <property type="match status" value="1"/>
</dbReference>
<name>A0A7R8WJR8_9CRUS</name>
<keyword evidence="4" id="KW-0472">Membrane</keyword>
<evidence type="ECO:0000256" key="1">
    <source>
        <dbReference type="ARBA" id="ARBA00029447"/>
    </source>
</evidence>
<dbReference type="CDD" id="cd11386">
    <property type="entry name" value="MCP_signal"/>
    <property type="match status" value="1"/>
</dbReference>
<protein>
    <submittedName>
        <fullName evidence="5">Uncharacterized protein</fullName>
    </submittedName>
</protein>
<sequence length="563" mass="60882">MSQTHYNHQSDRAGQAADSSSHWIQDIPYPTKTMLPIALVVLTMAAILISSVSSQDRILDGLHRFSSVHLPAVDYLLQADRDLYQALVAERTLLMSDSGSPHFDDLLKDHDSNIQQAHDRLKKYTEVGMSGASDPTIQQLFANLATWKSVSNEVIGIIRSNTPDARKKAAVLSMGRSDETFQAVRDIIDQLGERQFTQSSTESAQQVSDTRDSKIWLTVAGTIGILLSSGILLMLALNTSHRLKKIATRMNDIAGGEGDLTERLDFVSKDELGQIALAFNRFSGKIQSIVQSASDASTTVTAATKEMATGNNDLAIRTESQAAGLQKTATAMDEITSSVQQNADNAKRASDVAKNAKLTAASGGEQVNEVIKAMHAIAESSRKISDIVVVVDEIAFQTNLLALNAAVEAARAGDQGVGFAVVAAEVRILAQRSGESASQIKKLINESLEKINAGSQLADRSGEALHELVASVQEVADLITEISETTFEQSSGIKEINAAINQIEGITQRNAGLVQEAAVSTQELERQAEELNQILRTIKLDKTSYPSRNTSPHQNRGYYDHTT</sequence>
<evidence type="ECO:0000256" key="4">
    <source>
        <dbReference type="SAM" id="Phobius"/>
    </source>
</evidence>
<dbReference type="GO" id="GO:0004888">
    <property type="term" value="F:transmembrane signaling receptor activity"/>
    <property type="evidence" value="ECO:0007669"/>
    <property type="project" value="TreeGrafter"/>
</dbReference>
<dbReference type="PANTHER" id="PTHR43531:SF16">
    <property type="entry name" value="METHYL-ACCEPTING CHEMOTAXIS PROTEIN II"/>
    <property type="match status" value="1"/>
</dbReference>
<feature type="transmembrane region" description="Helical" evidence="4">
    <location>
        <begin position="215"/>
        <end position="237"/>
    </location>
</feature>
<feature type="region of interest" description="Disordered" evidence="3">
    <location>
        <begin position="543"/>
        <end position="563"/>
    </location>
</feature>
<dbReference type="GO" id="GO:0005886">
    <property type="term" value="C:plasma membrane"/>
    <property type="evidence" value="ECO:0007669"/>
    <property type="project" value="TreeGrafter"/>
</dbReference>
<dbReference type="GO" id="GO:0007165">
    <property type="term" value="P:signal transduction"/>
    <property type="evidence" value="ECO:0007669"/>
    <property type="project" value="InterPro"/>
</dbReference>
<dbReference type="FunFam" id="1.10.287.950:FF:000001">
    <property type="entry name" value="Methyl-accepting chemotaxis sensory transducer"/>
    <property type="match status" value="1"/>
</dbReference>
<dbReference type="PROSITE" id="PS50111">
    <property type="entry name" value="CHEMOTAXIS_TRANSDUC_2"/>
    <property type="match status" value="1"/>
</dbReference>
<dbReference type="SMART" id="SM00283">
    <property type="entry name" value="MA"/>
    <property type="match status" value="1"/>
</dbReference>
<dbReference type="InterPro" id="IPR004089">
    <property type="entry name" value="MCPsignal_dom"/>
</dbReference>
<accession>A0A7R8WJR8</accession>
<evidence type="ECO:0000256" key="2">
    <source>
        <dbReference type="SAM" id="Coils"/>
    </source>
</evidence>
<comment type="similarity">
    <text evidence="1">Belongs to the methyl-accepting chemotaxis (MCP) protein family.</text>
</comment>
<feature type="coiled-coil region" evidence="2">
    <location>
        <begin position="514"/>
        <end position="541"/>
    </location>
</feature>
<evidence type="ECO:0000313" key="5">
    <source>
        <dbReference type="EMBL" id="CAD7233034.1"/>
    </source>
</evidence>
<dbReference type="OrthoDB" id="8300643at2759"/>
<keyword evidence="2" id="KW-0175">Coiled coil</keyword>
<dbReference type="Pfam" id="PF00672">
    <property type="entry name" value="HAMP"/>
    <property type="match status" value="1"/>
</dbReference>
<feature type="compositionally biased region" description="Polar residues" evidence="3">
    <location>
        <begin position="544"/>
        <end position="554"/>
    </location>
</feature>
<dbReference type="Pfam" id="PF00015">
    <property type="entry name" value="MCPsignal"/>
    <property type="match status" value="1"/>
</dbReference>
<dbReference type="SMART" id="SM00304">
    <property type="entry name" value="HAMP"/>
    <property type="match status" value="1"/>
</dbReference>
<keyword evidence="4" id="KW-1133">Transmembrane helix</keyword>
<dbReference type="InterPro" id="IPR051310">
    <property type="entry name" value="MCP_chemotaxis"/>
</dbReference>
<evidence type="ECO:0000256" key="3">
    <source>
        <dbReference type="SAM" id="MobiDB-lite"/>
    </source>
</evidence>
<dbReference type="EMBL" id="OB665540">
    <property type="protein sequence ID" value="CAD7233034.1"/>
    <property type="molecule type" value="Genomic_DNA"/>
</dbReference>
<organism evidence="5">
    <name type="scientific">Cyprideis torosa</name>
    <dbReference type="NCBI Taxonomy" id="163714"/>
    <lineage>
        <taxon>Eukaryota</taxon>
        <taxon>Metazoa</taxon>
        <taxon>Ecdysozoa</taxon>
        <taxon>Arthropoda</taxon>
        <taxon>Crustacea</taxon>
        <taxon>Oligostraca</taxon>
        <taxon>Ostracoda</taxon>
        <taxon>Podocopa</taxon>
        <taxon>Podocopida</taxon>
        <taxon>Cytherocopina</taxon>
        <taxon>Cytheroidea</taxon>
        <taxon>Cytherideidae</taxon>
        <taxon>Cyprideis</taxon>
    </lineage>
</organism>
<proteinExistence type="inferred from homology"/>
<dbReference type="Gene3D" id="1.10.287.950">
    <property type="entry name" value="Methyl-accepting chemotaxis protein"/>
    <property type="match status" value="1"/>
</dbReference>
<feature type="transmembrane region" description="Helical" evidence="4">
    <location>
        <begin position="33"/>
        <end position="52"/>
    </location>
</feature>
<reference evidence="5" key="1">
    <citation type="submission" date="2020-11" db="EMBL/GenBank/DDBJ databases">
        <authorList>
            <person name="Tran Van P."/>
        </authorList>
    </citation>
    <scope>NUCLEOTIDE SEQUENCE</scope>
</reference>
<dbReference type="AlphaFoldDB" id="A0A7R8WJR8"/>
<keyword evidence="4" id="KW-0812">Transmembrane</keyword>
<dbReference type="InterPro" id="IPR003660">
    <property type="entry name" value="HAMP_dom"/>
</dbReference>
<gene>
    <name evidence="5" type="ORF">CTOB1V02_LOCUS10859</name>
</gene>
<dbReference type="PANTHER" id="PTHR43531">
    <property type="entry name" value="PROTEIN ICFG"/>
    <property type="match status" value="1"/>
</dbReference>
<dbReference type="PROSITE" id="PS50885">
    <property type="entry name" value="HAMP"/>
    <property type="match status" value="1"/>
</dbReference>